<evidence type="ECO:0000256" key="1">
    <source>
        <dbReference type="SAM" id="MobiDB-lite"/>
    </source>
</evidence>
<organism evidence="2 3">
    <name type="scientific">Holothuria leucospilota</name>
    <name type="common">Black long sea cucumber</name>
    <name type="synonym">Mertensiothuria leucospilota</name>
    <dbReference type="NCBI Taxonomy" id="206669"/>
    <lineage>
        <taxon>Eukaryota</taxon>
        <taxon>Metazoa</taxon>
        <taxon>Echinodermata</taxon>
        <taxon>Eleutherozoa</taxon>
        <taxon>Echinozoa</taxon>
        <taxon>Holothuroidea</taxon>
        <taxon>Aspidochirotacea</taxon>
        <taxon>Aspidochirotida</taxon>
        <taxon>Holothuriidae</taxon>
        <taxon>Holothuria</taxon>
    </lineage>
</organism>
<feature type="compositionally biased region" description="Basic residues" evidence="1">
    <location>
        <begin position="697"/>
        <end position="707"/>
    </location>
</feature>
<dbReference type="EMBL" id="JAIZAY010000014">
    <property type="protein sequence ID" value="KAJ8030029.1"/>
    <property type="molecule type" value="Genomic_DNA"/>
</dbReference>
<accession>A0A9Q1H1G6</accession>
<protein>
    <submittedName>
        <fullName evidence="2">Uncharacterized protein</fullName>
    </submittedName>
</protein>
<comment type="caution">
    <text evidence="2">The sequence shown here is derived from an EMBL/GenBank/DDBJ whole genome shotgun (WGS) entry which is preliminary data.</text>
</comment>
<feature type="region of interest" description="Disordered" evidence="1">
    <location>
        <begin position="697"/>
        <end position="747"/>
    </location>
</feature>
<feature type="compositionally biased region" description="Polar residues" evidence="1">
    <location>
        <begin position="717"/>
        <end position="726"/>
    </location>
</feature>
<proteinExistence type="predicted"/>
<dbReference type="Proteomes" id="UP001152320">
    <property type="component" value="Chromosome 14"/>
</dbReference>
<feature type="compositionally biased region" description="Basic and acidic residues" evidence="1">
    <location>
        <begin position="242"/>
        <end position="259"/>
    </location>
</feature>
<feature type="region of interest" description="Disordered" evidence="1">
    <location>
        <begin position="232"/>
        <end position="275"/>
    </location>
</feature>
<sequence length="747" mass="83639">MIGVTKLCSIRSPCRNRRRRFHSLTRSNRRDPSAYEATEEDDKHRYFSIHDSLVQMKNNPDYDLKTESEDEGTNLEKGILKDAENCAAYGQTTVTAVVEKSSVDDGFMNRMAQKSVTSFMSGAESVLKKDGTVVHEDNGGDNGKVMEDQVTEAEKHKIDQADCRELTLRDTCSEDHKLSKSVIIPEIMHPSNSAGKGDQKSELIKDCRGDKNLTASSENRNLTSMDVASGDAYQEATSMAGKSDRQLEEGRIEQGDKMGDTGQQSKITSESEDDEYDDFEDLNAILNHSDFNLNKKPELIKISAEKIGSKVIEPMTEPAELYDETCVDVTANNLYEDLDYLSRSGKEAESAPKLNRHKKTSDPYVEPNVCLERRKAIKKKSYALYGQPYSNSFDEPDPCSDETGSSKNGRSYERKMNVNAAGSNTDDIMTINSKGSRIPLATRRNDKVVKHYACKQTTPYKTAHVVDVNTINDDECMSEGTSTHHQKQVLQGLVELYDDTSIDVSVKYGNTNGKVDIIDCYGETYDDTVVAEFAKSAPLTLLINEDIPAKTSEDLYEETLEMETGSDLYGDTSVDVYDDTSVDVYDDTSVDEGGRSNTTIAKENNSNVAAQQEIYDENYIESHQKYLNKENGISAIPIKPEIRKIPNDETDLYMDADMPVTEQTSDIYEMIPAESHPSVKEQSSVFHNFRKKNFFKGRKQKKKKTSARKPCPVPLDISTSHKQIVETNVDDDTYEELPEGYKPGDIS</sequence>
<reference evidence="2" key="1">
    <citation type="submission" date="2021-10" db="EMBL/GenBank/DDBJ databases">
        <title>Tropical sea cucumber genome reveals ecological adaptation and Cuvierian tubules defense mechanism.</title>
        <authorList>
            <person name="Chen T."/>
        </authorList>
    </citation>
    <scope>NUCLEOTIDE SEQUENCE</scope>
    <source>
        <strain evidence="2">Nanhai2018</strain>
        <tissue evidence="2">Muscle</tissue>
    </source>
</reference>
<evidence type="ECO:0000313" key="2">
    <source>
        <dbReference type="EMBL" id="KAJ8030029.1"/>
    </source>
</evidence>
<gene>
    <name evidence="2" type="ORF">HOLleu_29597</name>
</gene>
<feature type="region of interest" description="Disordered" evidence="1">
    <location>
        <begin position="389"/>
        <end position="413"/>
    </location>
</feature>
<evidence type="ECO:0000313" key="3">
    <source>
        <dbReference type="Proteomes" id="UP001152320"/>
    </source>
</evidence>
<feature type="compositionally biased region" description="Acidic residues" evidence="1">
    <location>
        <begin position="728"/>
        <end position="738"/>
    </location>
</feature>
<dbReference type="AlphaFoldDB" id="A0A9Q1H1G6"/>
<keyword evidence="3" id="KW-1185">Reference proteome</keyword>
<name>A0A9Q1H1G6_HOLLE</name>